<dbReference type="Proteomes" id="UP001152308">
    <property type="component" value="Unassembled WGS sequence"/>
</dbReference>
<organism evidence="3 4">
    <name type="scientific">Gordonia hongkongensis</name>
    <dbReference type="NCBI Taxonomy" id="1701090"/>
    <lineage>
        <taxon>Bacteria</taxon>
        <taxon>Bacillati</taxon>
        <taxon>Actinomycetota</taxon>
        <taxon>Actinomycetes</taxon>
        <taxon>Mycobacteriales</taxon>
        <taxon>Gordoniaceae</taxon>
        <taxon>Gordonia</taxon>
    </lineage>
</organism>
<dbReference type="PROSITE" id="PS51257">
    <property type="entry name" value="PROKAR_LIPOPROTEIN"/>
    <property type="match status" value="1"/>
</dbReference>
<feature type="domain" description="VWFA" evidence="2">
    <location>
        <begin position="43"/>
        <end position="241"/>
    </location>
</feature>
<dbReference type="InterPro" id="IPR002035">
    <property type="entry name" value="VWF_A"/>
</dbReference>
<sequence>MTLSARLGSLAILCLLVAACSTSGDGSPSSPSESTTASADTSPVVVVLDGSESMLTADAPGPRIDAARAAVTDFATGLPDGTPFGLVAYGNTLSAKTTRQAAGCQDVTTIMDLAPIDKGAATEAIAGVEAQGWTPLSKALTQGVELLAGSGGSVVLVSDGEANCPPDPCDTAQQLRARHPDVTISTIGFRSTNTQLECIAREGGGVYITADNSQQLAARIAAARDADSASTKLTNTGLAGVNLGSRADEIRATTPGFPELSMGTVDGDRVVVRWRDCEWVFAEGVLVEIRPLGSAVTTVDGVTVGTPMSRVVELFGEPVRDDKAMSTAYFAADEPRGIALKVSYDGDVASGTVKTLTLCTCLPKPASKDEADNCGPTADFPKLRVVARGVDCQSALRLVERYVDDPRTQRGDRGAQLDSWGCNILGAAETEAGEPVIRCKRPDGAQVTVEEPRSASDVNATPTKQEVCDAWQKVSDLYRTRTLINSRGPAGGLEAVAELGDLATRYPDEAVQYEGTYLGELADNGSVSISAFTSQQNLKAFCRA</sequence>
<comment type="caution">
    <text evidence="3">The sequence shown here is derived from an EMBL/GenBank/DDBJ whole genome shotgun (WGS) entry which is preliminary data.</text>
</comment>
<keyword evidence="4" id="KW-1185">Reference proteome</keyword>
<gene>
    <name evidence="3" type="ORF">L2299_01875</name>
</gene>
<evidence type="ECO:0000313" key="4">
    <source>
        <dbReference type="Proteomes" id="UP001152308"/>
    </source>
</evidence>
<feature type="signal peptide" evidence="1">
    <location>
        <begin position="1"/>
        <end position="23"/>
    </location>
</feature>
<evidence type="ECO:0000259" key="2">
    <source>
        <dbReference type="PROSITE" id="PS50234"/>
    </source>
</evidence>
<reference evidence="3" key="1">
    <citation type="journal article" date="2022" name="Data Brief">
        <title>Draft genome sequence data of Gordonia hongkongensis strain EUFUS-Z928 isolated from the octocoral Eunicea fusca.</title>
        <authorList>
            <person name="Sanchez-Suarez J."/>
            <person name="Diaz L."/>
            <person name="Melo-Bolivar J."/>
            <person name="Villamil L."/>
        </authorList>
    </citation>
    <scope>NUCLEOTIDE SEQUENCE</scope>
    <source>
        <strain evidence="3">EUFUS-Z928</strain>
    </source>
</reference>
<accession>A0ABT6BP59</accession>
<dbReference type="RefSeq" id="WP_277242572.1">
    <property type="nucleotide sequence ID" value="NZ_JAKJLQ010000001.1"/>
</dbReference>
<protein>
    <submittedName>
        <fullName evidence="3">VWA domain-containing protein</fullName>
    </submittedName>
</protein>
<name>A0ABT6BP59_9ACTN</name>
<keyword evidence="1" id="KW-0732">Signal</keyword>
<dbReference type="SUPFAM" id="SSF53300">
    <property type="entry name" value="vWA-like"/>
    <property type="match status" value="1"/>
</dbReference>
<dbReference type="Gene3D" id="3.40.50.410">
    <property type="entry name" value="von Willebrand factor, type A domain"/>
    <property type="match status" value="1"/>
</dbReference>
<dbReference type="PROSITE" id="PS50234">
    <property type="entry name" value="VWFA"/>
    <property type="match status" value="1"/>
</dbReference>
<evidence type="ECO:0000313" key="3">
    <source>
        <dbReference type="EMBL" id="MDF6099796.1"/>
    </source>
</evidence>
<dbReference type="SMART" id="SM00327">
    <property type="entry name" value="VWA"/>
    <property type="match status" value="1"/>
</dbReference>
<dbReference type="InterPro" id="IPR036465">
    <property type="entry name" value="vWFA_dom_sf"/>
</dbReference>
<feature type="chain" id="PRO_5046743689" evidence="1">
    <location>
        <begin position="24"/>
        <end position="544"/>
    </location>
</feature>
<proteinExistence type="predicted"/>
<dbReference type="EMBL" id="JAKJLQ010000001">
    <property type="protein sequence ID" value="MDF6099796.1"/>
    <property type="molecule type" value="Genomic_DNA"/>
</dbReference>
<dbReference type="Pfam" id="PF00092">
    <property type="entry name" value="VWA"/>
    <property type="match status" value="1"/>
</dbReference>
<reference evidence="3" key="2">
    <citation type="submission" date="2022-01" db="EMBL/GenBank/DDBJ databases">
        <authorList>
            <person name="Sanchez-Suarez J."/>
            <person name="Villamil L."/>
            <person name="Diaz L.E."/>
        </authorList>
    </citation>
    <scope>NUCLEOTIDE SEQUENCE</scope>
    <source>
        <strain evidence="3">EUFUS-Z928</strain>
    </source>
</reference>
<evidence type="ECO:0000256" key="1">
    <source>
        <dbReference type="SAM" id="SignalP"/>
    </source>
</evidence>